<dbReference type="Proteomes" id="UP000015101">
    <property type="component" value="Unassembled WGS sequence"/>
</dbReference>
<protein>
    <submittedName>
        <fullName evidence="2 3">Uncharacterized protein</fullName>
    </submittedName>
</protein>
<evidence type="ECO:0000256" key="1">
    <source>
        <dbReference type="SAM" id="SignalP"/>
    </source>
</evidence>
<dbReference type="EMBL" id="AMQM01009892">
    <property type="status" value="NOT_ANNOTATED_CDS"/>
    <property type="molecule type" value="Genomic_DNA"/>
</dbReference>
<organism evidence="3 4">
    <name type="scientific">Helobdella robusta</name>
    <name type="common">Californian leech</name>
    <dbReference type="NCBI Taxonomy" id="6412"/>
    <lineage>
        <taxon>Eukaryota</taxon>
        <taxon>Metazoa</taxon>
        <taxon>Spiralia</taxon>
        <taxon>Lophotrochozoa</taxon>
        <taxon>Annelida</taxon>
        <taxon>Clitellata</taxon>
        <taxon>Hirudinea</taxon>
        <taxon>Rhynchobdellida</taxon>
        <taxon>Glossiphoniidae</taxon>
        <taxon>Helobdella</taxon>
    </lineage>
</organism>
<dbReference type="GeneID" id="20209539"/>
<dbReference type="AlphaFoldDB" id="T1FL40"/>
<dbReference type="RefSeq" id="XP_009022411.1">
    <property type="nucleotide sequence ID" value="XM_009024163.1"/>
</dbReference>
<dbReference type="EnsemblMetazoa" id="HelroT184392">
    <property type="protein sequence ID" value="HelroP184392"/>
    <property type="gene ID" value="HelroG184392"/>
</dbReference>
<keyword evidence="4" id="KW-1185">Reference proteome</keyword>
<keyword evidence="1" id="KW-0732">Signal</keyword>
<feature type="signal peptide" evidence="1">
    <location>
        <begin position="1"/>
        <end position="15"/>
    </location>
</feature>
<reference evidence="2 4" key="2">
    <citation type="journal article" date="2013" name="Nature">
        <title>Insights into bilaterian evolution from three spiralian genomes.</title>
        <authorList>
            <person name="Simakov O."/>
            <person name="Marletaz F."/>
            <person name="Cho S.J."/>
            <person name="Edsinger-Gonzales E."/>
            <person name="Havlak P."/>
            <person name="Hellsten U."/>
            <person name="Kuo D.H."/>
            <person name="Larsson T."/>
            <person name="Lv J."/>
            <person name="Arendt D."/>
            <person name="Savage R."/>
            <person name="Osoegawa K."/>
            <person name="de Jong P."/>
            <person name="Grimwood J."/>
            <person name="Chapman J.A."/>
            <person name="Shapiro H."/>
            <person name="Aerts A."/>
            <person name="Otillar R.P."/>
            <person name="Terry A.Y."/>
            <person name="Boore J.L."/>
            <person name="Grigoriev I.V."/>
            <person name="Lindberg D.R."/>
            <person name="Seaver E.C."/>
            <person name="Weisblat D.A."/>
            <person name="Putnam N.H."/>
            <person name="Rokhsar D.S."/>
        </authorList>
    </citation>
    <scope>NUCLEOTIDE SEQUENCE</scope>
</reference>
<accession>T1FL40</accession>
<dbReference type="EMBL" id="KB097113">
    <property type="protein sequence ID" value="ESN99490.1"/>
    <property type="molecule type" value="Genomic_DNA"/>
</dbReference>
<dbReference type="EMBL" id="AMQM01009891">
    <property type="status" value="NOT_ANNOTATED_CDS"/>
    <property type="molecule type" value="Genomic_DNA"/>
</dbReference>
<name>T1FL40_HELRO</name>
<feature type="chain" id="PRO_5011952289" evidence="1">
    <location>
        <begin position="16"/>
        <end position="345"/>
    </location>
</feature>
<evidence type="ECO:0000313" key="3">
    <source>
        <dbReference type="EnsemblMetazoa" id="HelroP184392"/>
    </source>
</evidence>
<dbReference type="CTD" id="20209539"/>
<gene>
    <name evidence="3" type="primary">20209539</name>
    <name evidence="2" type="ORF">HELRODRAFT_184392</name>
</gene>
<dbReference type="HOGENOM" id="CLU_804821_0_0_1"/>
<dbReference type="InParanoid" id="T1FL40"/>
<proteinExistence type="predicted"/>
<dbReference type="KEGG" id="hro:HELRODRAFT_184392"/>
<reference evidence="3" key="3">
    <citation type="submission" date="2015-06" db="UniProtKB">
        <authorList>
            <consortium name="EnsemblMetazoa"/>
        </authorList>
    </citation>
    <scope>IDENTIFICATION</scope>
</reference>
<reference evidence="4" key="1">
    <citation type="submission" date="2012-12" db="EMBL/GenBank/DDBJ databases">
        <authorList>
            <person name="Hellsten U."/>
            <person name="Grimwood J."/>
            <person name="Chapman J.A."/>
            <person name="Shapiro H."/>
            <person name="Aerts A."/>
            <person name="Otillar R.P."/>
            <person name="Terry A.Y."/>
            <person name="Boore J.L."/>
            <person name="Simakov O."/>
            <person name="Marletaz F."/>
            <person name="Cho S.-J."/>
            <person name="Edsinger-Gonzales E."/>
            <person name="Havlak P."/>
            <person name="Kuo D.-H."/>
            <person name="Larsson T."/>
            <person name="Lv J."/>
            <person name="Arendt D."/>
            <person name="Savage R."/>
            <person name="Osoegawa K."/>
            <person name="de Jong P."/>
            <person name="Lindberg D.R."/>
            <person name="Seaver E.C."/>
            <person name="Weisblat D.A."/>
            <person name="Putnam N.H."/>
            <person name="Grigoriev I.V."/>
            <person name="Rokhsar D.S."/>
        </authorList>
    </citation>
    <scope>NUCLEOTIDE SEQUENCE</scope>
</reference>
<evidence type="ECO:0000313" key="2">
    <source>
        <dbReference type="EMBL" id="ESN99490.1"/>
    </source>
</evidence>
<sequence length="345" mass="38400">MTILSIIIELPILAGICLFNDKEPITDRGGTVEKADYGIHCLLLEGKIALNSVFQDFNISWKVEELSEGLNFLDDIKRTKRSVLAVPWFGVSSSLWNRIGAKGSNCPFSVKTKFGKQTNIAALFKKTTKLYGKLASSKGAKSRDLIVTAHKFKRALQGCFASRAQVALIDYLFNDSGYQKSEIDAISRLQSSILKIKPRRRATYRVPVAMFAKSTSRPVCQMENILCFNSYCLDVFTMHDSVIPGMCALDMITEHPSKIAKVFNLNKDILLTSDRMLRPKLGYLQNNKTMNIVQSSLITWFTDAMKGSPTYVNGGSSGEIYFSSLGGVWEKNDKIVEGLSNQSLT</sequence>
<evidence type="ECO:0000313" key="4">
    <source>
        <dbReference type="Proteomes" id="UP000015101"/>
    </source>
</evidence>